<evidence type="ECO:0000313" key="1">
    <source>
        <dbReference type="EMBL" id="KAF5392931.1"/>
    </source>
</evidence>
<dbReference type="EMBL" id="JAACJN010000003">
    <property type="protein sequence ID" value="KAF5392931.1"/>
    <property type="molecule type" value="Genomic_DNA"/>
</dbReference>
<name>A0A8H5MGK6_9AGAR</name>
<reference evidence="1 2" key="1">
    <citation type="journal article" date="2020" name="ISME J.">
        <title>Uncovering the hidden diversity of litter-decomposition mechanisms in mushroom-forming fungi.</title>
        <authorList>
            <person name="Floudas D."/>
            <person name="Bentzer J."/>
            <person name="Ahren D."/>
            <person name="Johansson T."/>
            <person name="Persson P."/>
            <person name="Tunlid A."/>
        </authorList>
    </citation>
    <scope>NUCLEOTIDE SEQUENCE [LARGE SCALE GENOMIC DNA]</scope>
    <source>
        <strain evidence="1 2">CBS 406.79</strain>
    </source>
</reference>
<sequence>MSNDGDLFDNDWINFMYSFPAPTLFNSFYALTDLAMASNEARVNGVVEKANNTADSEVACGLNAPKIYNTPIFREELPMPLESNENTFHMGTGTRDAATFSVFSQRNTFALESTSVNNPDFVLKKGGGQRRIREARFTCLYCPQRLTTKQRLNSEQEKFFTIIDGFWM</sequence>
<proteinExistence type="predicted"/>
<dbReference type="AlphaFoldDB" id="A0A8H5MGK6"/>
<organism evidence="1 2">
    <name type="scientific">Collybiopsis confluens</name>
    <dbReference type="NCBI Taxonomy" id="2823264"/>
    <lineage>
        <taxon>Eukaryota</taxon>
        <taxon>Fungi</taxon>
        <taxon>Dikarya</taxon>
        <taxon>Basidiomycota</taxon>
        <taxon>Agaricomycotina</taxon>
        <taxon>Agaricomycetes</taxon>
        <taxon>Agaricomycetidae</taxon>
        <taxon>Agaricales</taxon>
        <taxon>Marasmiineae</taxon>
        <taxon>Omphalotaceae</taxon>
        <taxon>Collybiopsis</taxon>
    </lineage>
</organism>
<protein>
    <submittedName>
        <fullName evidence="1">Uncharacterized protein</fullName>
    </submittedName>
</protein>
<dbReference type="Proteomes" id="UP000518752">
    <property type="component" value="Unassembled WGS sequence"/>
</dbReference>
<comment type="caution">
    <text evidence="1">The sequence shown here is derived from an EMBL/GenBank/DDBJ whole genome shotgun (WGS) entry which is preliminary data.</text>
</comment>
<keyword evidence="2" id="KW-1185">Reference proteome</keyword>
<dbReference type="OrthoDB" id="6077919at2759"/>
<evidence type="ECO:0000313" key="2">
    <source>
        <dbReference type="Proteomes" id="UP000518752"/>
    </source>
</evidence>
<accession>A0A8H5MGK6</accession>
<gene>
    <name evidence="1" type="ORF">D9757_001217</name>
</gene>